<dbReference type="RefSeq" id="WP_245866025.1">
    <property type="nucleotide sequence ID" value="NZ_CP016353.1"/>
</dbReference>
<dbReference type="InterPro" id="IPR029051">
    <property type="entry name" value="DUF4352"/>
</dbReference>
<dbReference type="InterPro" id="IPR029050">
    <property type="entry name" value="Immunoprotect_excell_Ig-like"/>
</dbReference>
<keyword evidence="2" id="KW-1185">Reference proteome</keyword>
<protein>
    <submittedName>
        <fullName evidence="1">Uncharacterized protein</fullName>
    </submittedName>
</protein>
<reference evidence="1 2" key="1">
    <citation type="submission" date="2016-10" db="EMBL/GenBank/DDBJ databases">
        <authorList>
            <person name="de Groot N.N."/>
        </authorList>
    </citation>
    <scope>NUCLEOTIDE SEQUENCE [LARGE SCALE GENOMIC DNA]</scope>
    <source>
        <strain evidence="1 2">CGMCC 4.5506</strain>
    </source>
</reference>
<dbReference type="EMBL" id="FMZE01000001">
    <property type="protein sequence ID" value="SDC20328.1"/>
    <property type="molecule type" value="Genomic_DNA"/>
</dbReference>
<dbReference type="Gene3D" id="2.60.40.1240">
    <property type="match status" value="1"/>
</dbReference>
<evidence type="ECO:0000313" key="1">
    <source>
        <dbReference type="EMBL" id="SDC20328.1"/>
    </source>
</evidence>
<gene>
    <name evidence="1" type="ORF">SAMN05421630_101800</name>
</gene>
<name>A0A1G6JNS8_9PSEU</name>
<accession>A0A1G6JNS8</accession>
<sequence length="174" mass="18071">MIIGGVAAALIVISVVTTSPESTPEDTAAPAAEAQQAADTESAATIGQPARDGKFEFVVKDLSRAKTVGDYLTATAQGEYVIVELTVKNIGSEPQLLSDTEQFLYDARGNKYSADSAAGIYLTGDGSDSVWFKEINPGNTVEGKIAFDLPADVEPVSAELHDSSLSGGVTVDLT</sequence>
<dbReference type="AlphaFoldDB" id="A0A1G6JNS8"/>
<dbReference type="STRING" id="530584.SAMN05421630_101800"/>
<dbReference type="Proteomes" id="UP000199494">
    <property type="component" value="Unassembled WGS sequence"/>
</dbReference>
<dbReference type="Pfam" id="PF11611">
    <property type="entry name" value="DUF4352"/>
    <property type="match status" value="1"/>
</dbReference>
<evidence type="ECO:0000313" key="2">
    <source>
        <dbReference type="Proteomes" id="UP000199494"/>
    </source>
</evidence>
<organism evidence="1 2">
    <name type="scientific">Prauserella marina</name>
    <dbReference type="NCBI Taxonomy" id="530584"/>
    <lineage>
        <taxon>Bacteria</taxon>
        <taxon>Bacillati</taxon>
        <taxon>Actinomycetota</taxon>
        <taxon>Actinomycetes</taxon>
        <taxon>Pseudonocardiales</taxon>
        <taxon>Pseudonocardiaceae</taxon>
        <taxon>Prauserella</taxon>
    </lineage>
</organism>
<proteinExistence type="predicted"/>